<keyword evidence="3 6" id="KW-0378">Hydrolase</keyword>
<gene>
    <name evidence="6" type="ORF">FJQ55_20190</name>
</gene>
<evidence type="ECO:0000256" key="2">
    <source>
        <dbReference type="ARBA" id="ARBA00022723"/>
    </source>
</evidence>
<evidence type="ECO:0000256" key="3">
    <source>
        <dbReference type="ARBA" id="ARBA00022801"/>
    </source>
</evidence>
<dbReference type="Pfam" id="PF00753">
    <property type="entry name" value="Lactamase_B"/>
    <property type="match status" value="1"/>
</dbReference>
<dbReference type="PANTHER" id="PTHR42978">
    <property type="entry name" value="QUORUM-QUENCHING LACTONASE YTNP-RELATED-RELATED"/>
    <property type="match status" value="1"/>
</dbReference>
<dbReference type="Gene3D" id="3.60.15.10">
    <property type="entry name" value="Ribonuclease Z/Hydroxyacylglutathione hydrolase-like"/>
    <property type="match status" value="1"/>
</dbReference>
<dbReference type="InterPro" id="IPR051013">
    <property type="entry name" value="MBL_superfamily_lactonases"/>
</dbReference>
<dbReference type="AlphaFoldDB" id="A0A504TXC9"/>
<proteinExistence type="inferred from homology"/>
<dbReference type="SUPFAM" id="SSF56281">
    <property type="entry name" value="Metallo-hydrolase/oxidoreductase"/>
    <property type="match status" value="1"/>
</dbReference>
<comment type="similarity">
    <text evidence="1">Belongs to the metallo-beta-lactamase superfamily.</text>
</comment>
<dbReference type="RefSeq" id="WP_140831350.1">
    <property type="nucleotide sequence ID" value="NZ_VFYP01000004.1"/>
</dbReference>
<comment type="caution">
    <text evidence="6">The sequence shown here is derived from an EMBL/GenBank/DDBJ whole genome shotgun (WGS) entry which is preliminary data.</text>
</comment>
<dbReference type="Proteomes" id="UP000316429">
    <property type="component" value="Unassembled WGS sequence"/>
</dbReference>
<dbReference type="PANTHER" id="PTHR42978:SF3">
    <property type="entry name" value="BLR3078 PROTEIN"/>
    <property type="match status" value="1"/>
</dbReference>
<dbReference type="InterPro" id="IPR036866">
    <property type="entry name" value="RibonucZ/Hydroxyglut_hydro"/>
</dbReference>
<evidence type="ECO:0000259" key="5">
    <source>
        <dbReference type="SMART" id="SM00849"/>
    </source>
</evidence>
<dbReference type="GO" id="GO:0046872">
    <property type="term" value="F:metal ion binding"/>
    <property type="evidence" value="ECO:0007669"/>
    <property type="project" value="UniProtKB-KW"/>
</dbReference>
<evidence type="ECO:0000256" key="1">
    <source>
        <dbReference type="ARBA" id="ARBA00007749"/>
    </source>
</evidence>
<evidence type="ECO:0000313" key="6">
    <source>
        <dbReference type="EMBL" id="TPP06047.1"/>
    </source>
</evidence>
<keyword evidence="4" id="KW-0862">Zinc</keyword>
<evidence type="ECO:0000256" key="4">
    <source>
        <dbReference type="ARBA" id="ARBA00022833"/>
    </source>
</evidence>
<reference evidence="6 7" key="1">
    <citation type="submission" date="2019-06" db="EMBL/GenBank/DDBJ databases">
        <title>Rhizobium sp. CL12 isolated from roots of soybean.</title>
        <authorList>
            <person name="Wang C."/>
        </authorList>
    </citation>
    <scope>NUCLEOTIDE SEQUENCE [LARGE SCALE GENOMIC DNA]</scope>
    <source>
        <strain evidence="6 7">CL12</strain>
    </source>
</reference>
<dbReference type="CDD" id="cd07742">
    <property type="entry name" value="metallo-hydrolase-like_MBL-fold"/>
    <property type="match status" value="1"/>
</dbReference>
<sequence length="279" mass="31155">MRIHHLNCGSHCPLGGFLFDGSSRGLLANICTHCLLVETPKCLVLIDTGYGLKDILRASARRLPVTWPLFLNTRLREQDTAIRQIEALGFSSRDVRHIVLTHLDFDHAGGIADFPEAAVHVMSGERQAAENARSFVSRQRYRPAMWRDVTDWQMYEPDGEAWFGLSSVRDLRGLPPEILFVPLPGHTLGHAGVAIKSEGHWILNAGDSFMHNGQLDLAHPYCPVGIKAYQAIMSSNRRARIDNIERLRKLKQEHGNEVSIFASHDTGQLASMRYGNVSG</sequence>
<name>A0A504TXC9_9HYPH</name>
<feature type="domain" description="Metallo-beta-lactamase" evidence="5">
    <location>
        <begin position="31"/>
        <end position="264"/>
    </location>
</feature>
<dbReference type="GO" id="GO:0016787">
    <property type="term" value="F:hydrolase activity"/>
    <property type="evidence" value="ECO:0007669"/>
    <property type="project" value="UniProtKB-KW"/>
</dbReference>
<dbReference type="EMBL" id="VFYP01000004">
    <property type="protein sequence ID" value="TPP06047.1"/>
    <property type="molecule type" value="Genomic_DNA"/>
</dbReference>
<dbReference type="InterPro" id="IPR001279">
    <property type="entry name" value="Metallo-B-lactamas"/>
</dbReference>
<dbReference type="SMART" id="SM00849">
    <property type="entry name" value="Lactamase_B"/>
    <property type="match status" value="1"/>
</dbReference>
<keyword evidence="7" id="KW-1185">Reference proteome</keyword>
<organism evidence="6 7">
    <name type="scientific">Rhizobium glycinendophyticum</name>
    <dbReference type="NCBI Taxonomy" id="2589807"/>
    <lineage>
        <taxon>Bacteria</taxon>
        <taxon>Pseudomonadati</taxon>
        <taxon>Pseudomonadota</taxon>
        <taxon>Alphaproteobacteria</taxon>
        <taxon>Hyphomicrobiales</taxon>
        <taxon>Rhizobiaceae</taxon>
        <taxon>Rhizobium/Agrobacterium group</taxon>
        <taxon>Rhizobium</taxon>
    </lineage>
</organism>
<keyword evidence="2" id="KW-0479">Metal-binding</keyword>
<accession>A0A504TXC9</accession>
<evidence type="ECO:0000313" key="7">
    <source>
        <dbReference type="Proteomes" id="UP000316429"/>
    </source>
</evidence>
<dbReference type="OrthoDB" id="9773738at2"/>
<protein>
    <submittedName>
        <fullName evidence="6">MBL fold metallo-hydrolase</fullName>
    </submittedName>
</protein>